<keyword evidence="4" id="KW-1185">Reference proteome</keyword>
<dbReference type="AlphaFoldDB" id="A1SX53"/>
<dbReference type="Proteomes" id="UP000000639">
    <property type="component" value="Chromosome"/>
</dbReference>
<evidence type="ECO:0000313" key="4">
    <source>
        <dbReference type="Proteomes" id="UP000000639"/>
    </source>
</evidence>
<dbReference type="EMBL" id="CP000510">
    <property type="protein sequence ID" value="ABM04068.1"/>
    <property type="molecule type" value="Genomic_DNA"/>
</dbReference>
<evidence type="ECO:0000256" key="2">
    <source>
        <dbReference type="SAM" id="MobiDB-lite"/>
    </source>
</evidence>
<dbReference type="Gene3D" id="3.40.50.300">
    <property type="entry name" value="P-loop containing nucleotide triphosphate hydrolases"/>
    <property type="match status" value="1"/>
</dbReference>
<dbReference type="PANTHER" id="PTHR12788">
    <property type="entry name" value="PROTEIN-TYROSINE SULFOTRANSFERASE 2"/>
    <property type="match status" value="1"/>
</dbReference>
<evidence type="ECO:0000256" key="1">
    <source>
        <dbReference type="ARBA" id="ARBA00022679"/>
    </source>
</evidence>
<dbReference type="InterPro" id="IPR026634">
    <property type="entry name" value="TPST-like"/>
</dbReference>
<feature type="region of interest" description="Disordered" evidence="2">
    <location>
        <begin position="304"/>
        <end position="335"/>
    </location>
</feature>
<dbReference type="KEGG" id="pin:Ping_2328"/>
<sequence length="335" mass="38566">MTPIFMIGTQRSGSNLLRLMLNQLSDIASPHPPHILERMFPLVESYGDLDLDVNYKKLIDDICRLVELNPVEWSGITFDRSKIKSHATGRSLLGVYAAIHDLYTESQGAKTWCCKSLANIKYINQIEEHFENPKYIYLYRDGRDVALSFQKAVVGEKHIYNIATGWSKTQKIALDFKKLIDKKRFFCISYEELTQGPEKIARSLCEFLGVEYVPEILEFHKSNEAKNAAKSSELWGNVTSPIITNNSRKFLAEMSPANIEIFESVSGNILDELGYERCRIVLGEEKIFSHDEIDSFNSLNTKMKQEKMSQVDEKDKQRRERQTELLKEIKNRPIA</sequence>
<organism evidence="3 4">
    <name type="scientific">Psychromonas ingrahamii (strain DSM 17664 / CCUG 51855 / 37)</name>
    <dbReference type="NCBI Taxonomy" id="357804"/>
    <lineage>
        <taxon>Bacteria</taxon>
        <taxon>Pseudomonadati</taxon>
        <taxon>Pseudomonadota</taxon>
        <taxon>Gammaproteobacteria</taxon>
        <taxon>Alteromonadales</taxon>
        <taxon>Psychromonadaceae</taxon>
        <taxon>Psychromonas</taxon>
    </lineage>
</organism>
<dbReference type="Pfam" id="PF13469">
    <property type="entry name" value="Sulfotransfer_3"/>
    <property type="match status" value="1"/>
</dbReference>
<name>A1SX53_PSYIN</name>
<gene>
    <name evidence="3" type="ordered locus">Ping_2328</name>
</gene>
<protein>
    <submittedName>
        <fullName evidence="3">Sulfotransferase</fullName>
    </submittedName>
</protein>
<dbReference type="PANTHER" id="PTHR12788:SF10">
    <property type="entry name" value="PROTEIN-TYROSINE SULFOTRANSFERASE"/>
    <property type="match status" value="1"/>
</dbReference>
<dbReference type="RefSeq" id="WP_011770628.1">
    <property type="nucleotide sequence ID" value="NC_008709.1"/>
</dbReference>
<dbReference type="OrthoDB" id="9815894at2"/>
<dbReference type="SUPFAM" id="SSF52540">
    <property type="entry name" value="P-loop containing nucleoside triphosphate hydrolases"/>
    <property type="match status" value="1"/>
</dbReference>
<keyword evidence="1 3" id="KW-0808">Transferase</keyword>
<dbReference type="GO" id="GO:0008476">
    <property type="term" value="F:protein-tyrosine sulfotransferase activity"/>
    <property type="evidence" value="ECO:0007669"/>
    <property type="project" value="InterPro"/>
</dbReference>
<reference evidence="3 4" key="1">
    <citation type="submission" date="2007-01" db="EMBL/GenBank/DDBJ databases">
        <title>Complete sequence of Psychromonas ingrahamii 37.</title>
        <authorList>
            <consortium name="US DOE Joint Genome Institute"/>
            <person name="Copeland A."/>
            <person name="Lucas S."/>
            <person name="Lapidus A."/>
            <person name="Barry K."/>
            <person name="Detter J.C."/>
            <person name="Glavina del Rio T."/>
            <person name="Hammon N."/>
            <person name="Israni S."/>
            <person name="Dalin E."/>
            <person name="Tice H."/>
            <person name="Pitluck S."/>
            <person name="Thompson L.S."/>
            <person name="Brettin T."/>
            <person name="Bruce D."/>
            <person name="Han C."/>
            <person name="Tapia R."/>
            <person name="Schmutz J."/>
            <person name="Larimer F."/>
            <person name="Land M."/>
            <person name="Hauser L."/>
            <person name="Kyrpides N."/>
            <person name="Ivanova N."/>
            <person name="Staley J."/>
            <person name="Richardson P."/>
        </authorList>
    </citation>
    <scope>NUCLEOTIDE SEQUENCE [LARGE SCALE GENOMIC DNA]</scope>
    <source>
        <strain evidence="3 4">37</strain>
    </source>
</reference>
<dbReference type="eggNOG" id="COG0615">
    <property type="taxonomic scope" value="Bacteria"/>
</dbReference>
<evidence type="ECO:0000313" key="3">
    <source>
        <dbReference type="EMBL" id="ABM04068.1"/>
    </source>
</evidence>
<dbReference type="HOGENOM" id="CLU_046916_1_0_6"/>
<dbReference type="InterPro" id="IPR027417">
    <property type="entry name" value="P-loop_NTPase"/>
</dbReference>
<accession>A1SX53</accession>
<proteinExistence type="predicted"/>